<dbReference type="InterPro" id="IPR043132">
    <property type="entry name" value="BCAT-like_C"/>
</dbReference>
<dbReference type="InterPro" id="IPR036038">
    <property type="entry name" value="Aminotransferase-like"/>
</dbReference>
<dbReference type="InterPro" id="IPR001544">
    <property type="entry name" value="Aminotrans_IV"/>
</dbReference>
<sequence>MTTETQSTGSRQTAEATAGPGYAYVDGRYCPIDEAKMPLMDWGILRSDATYDVLKVNQLRFFRIDDHLARFRRSCDRLGFRLSETWPQVRAILGEVVARSGLETCAVYVIATRGVPPLGMSRDPRHARNRLYAMAVPMPVFVQPGEEDRALAATVGPKRRIDPSSVDPTIKNFHWQDLVQSLRDAQQQNADTTILLDMKGDVTEGPGFNVFIVENGKLLTPASGVLEGITRMTVIDIAHELNIPCAATTVTLSALRSADEIFGSSTAGGIIPLGVLDGAPVGDGRPGPLTRQMQEKLAEYQRSPRFTSSVDEVRGS</sequence>
<keyword evidence="3" id="KW-0808">Transferase</keyword>
<dbReference type="Proteomes" id="UP001284601">
    <property type="component" value="Unassembled WGS sequence"/>
</dbReference>
<dbReference type="RefSeq" id="WP_318595338.1">
    <property type="nucleotide sequence ID" value="NZ_JAWSTH010000002.1"/>
</dbReference>
<keyword evidence="3" id="KW-0032">Aminotransferase</keyword>
<feature type="region of interest" description="Disordered" evidence="2">
    <location>
        <begin position="294"/>
        <end position="316"/>
    </location>
</feature>
<reference evidence="4" key="1">
    <citation type="submission" date="2023-07" db="EMBL/GenBank/DDBJ databases">
        <title>Conexibacter stalactiti sp. nov., isolated from stalactites in a lava cave and emended description of the genus Conexibacter.</title>
        <authorList>
            <person name="Lee S.D."/>
        </authorList>
    </citation>
    <scope>NUCLEOTIDE SEQUENCE [LARGE SCALE GENOMIC DNA]</scope>
    <source>
        <strain evidence="4">KCTC 39840</strain>
    </source>
</reference>
<dbReference type="Gene3D" id="3.30.470.10">
    <property type="match status" value="1"/>
</dbReference>
<comment type="similarity">
    <text evidence="1">Belongs to the class-IV pyridoxal-phosphate-dependent aminotransferase family.</text>
</comment>
<dbReference type="EMBL" id="JAWSTH010000002">
    <property type="protein sequence ID" value="MDW5593075.1"/>
    <property type="molecule type" value="Genomic_DNA"/>
</dbReference>
<evidence type="ECO:0000256" key="1">
    <source>
        <dbReference type="ARBA" id="ARBA00009320"/>
    </source>
</evidence>
<dbReference type="SUPFAM" id="SSF56752">
    <property type="entry name" value="D-aminoacid aminotransferase-like PLP-dependent enzymes"/>
    <property type="match status" value="1"/>
</dbReference>
<gene>
    <name evidence="3" type="ORF">R7226_01910</name>
</gene>
<comment type="caution">
    <text evidence="3">The sequence shown here is derived from an EMBL/GenBank/DDBJ whole genome shotgun (WGS) entry which is preliminary data.</text>
</comment>
<dbReference type="InterPro" id="IPR043131">
    <property type="entry name" value="BCAT-like_N"/>
</dbReference>
<dbReference type="InterPro" id="IPR050571">
    <property type="entry name" value="Class-IV_PLP-Dep_Aminotrnsfr"/>
</dbReference>
<keyword evidence="4" id="KW-1185">Reference proteome</keyword>
<dbReference type="Gene3D" id="3.20.10.10">
    <property type="entry name" value="D-amino Acid Aminotransferase, subunit A, domain 2"/>
    <property type="match status" value="1"/>
</dbReference>
<evidence type="ECO:0000313" key="4">
    <source>
        <dbReference type="Proteomes" id="UP001284601"/>
    </source>
</evidence>
<dbReference type="Pfam" id="PF01063">
    <property type="entry name" value="Aminotran_4"/>
    <property type="match status" value="1"/>
</dbReference>
<protein>
    <submittedName>
        <fullName evidence="3">Aminotransferase class IV</fullName>
    </submittedName>
</protein>
<dbReference type="GO" id="GO:0008483">
    <property type="term" value="F:transaminase activity"/>
    <property type="evidence" value="ECO:0007669"/>
    <property type="project" value="UniProtKB-KW"/>
</dbReference>
<accession>A0ABU4HKJ9</accession>
<organism evidence="3 4">
    <name type="scientific">Conexibacter stalactiti</name>
    <dbReference type="NCBI Taxonomy" id="1940611"/>
    <lineage>
        <taxon>Bacteria</taxon>
        <taxon>Bacillati</taxon>
        <taxon>Actinomycetota</taxon>
        <taxon>Thermoleophilia</taxon>
        <taxon>Solirubrobacterales</taxon>
        <taxon>Conexibacteraceae</taxon>
        <taxon>Conexibacter</taxon>
    </lineage>
</organism>
<name>A0ABU4HKJ9_9ACTN</name>
<dbReference type="PANTHER" id="PTHR42743">
    <property type="entry name" value="AMINO-ACID AMINOTRANSFERASE"/>
    <property type="match status" value="1"/>
</dbReference>
<evidence type="ECO:0000256" key="2">
    <source>
        <dbReference type="SAM" id="MobiDB-lite"/>
    </source>
</evidence>
<proteinExistence type="inferred from homology"/>
<dbReference type="PANTHER" id="PTHR42743:SF11">
    <property type="entry name" value="AMINODEOXYCHORISMATE LYASE"/>
    <property type="match status" value="1"/>
</dbReference>
<evidence type="ECO:0000313" key="3">
    <source>
        <dbReference type="EMBL" id="MDW5593075.1"/>
    </source>
</evidence>